<accession>A0A2A6CXW1</accession>
<protein>
    <submittedName>
        <fullName evidence="1">Uncharacterized protein</fullName>
    </submittedName>
</protein>
<evidence type="ECO:0000313" key="2">
    <source>
        <dbReference type="Proteomes" id="UP000005239"/>
    </source>
</evidence>
<organism evidence="1 2">
    <name type="scientific">Pristionchus pacificus</name>
    <name type="common">Parasitic nematode worm</name>
    <dbReference type="NCBI Taxonomy" id="54126"/>
    <lineage>
        <taxon>Eukaryota</taxon>
        <taxon>Metazoa</taxon>
        <taxon>Ecdysozoa</taxon>
        <taxon>Nematoda</taxon>
        <taxon>Chromadorea</taxon>
        <taxon>Rhabditida</taxon>
        <taxon>Rhabditina</taxon>
        <taxon>Diplogasteromorpha</taxon>
        <taxon>Diplogasteroidea</taxon>
        <taxon>Neodiplogasteridae</taxon>
        <taxon>Pristionchus</taxon>
    </lineage>
</organism>
<evidence type="ECO:0000313" key="1">
    <source>
        <dbReference type="EnsemblMetazoa" id="PPA36086.1"/>
    </source>
</evidence>
<reference evidence="1" key="2">
    <citation type="submission" date="2022-06" db="UniProtKB">
        <authorList>
            <consortium name="EnsemblMetazoa"/>
        </authorList>
    </citation>
    <scope>IDENTIFICATION</scope>
    <source>
        <strain evidence="1">PS312</strain>
    </source>
</reference>
<name>A0A2A6CXW1_PRIPA</name>
<sequence>MLEEEQAARALAGNAEKDSIQPAVSSPPSPVRSPVASPLRAPVRVRAAAPARSARVARVTRKMEKAKKRLASLKKLEPSVWSRHAAGPAMKKQWKTITATIGSRKGRIQRGAALALALFTPKIAKCKENEKALLTLCDTSKTIVKGYNLLVTLAKQYATEVASAHTVLGGGPRKVCQSTPEMEKLAKEFEKLAKIHMKDLHAWEKQSATLPV</sequence>
<reference evidence="2" key="1">
    <citation type="journal article" date="2008" name="Nat. Genet.">
        <title>The Pristionchus pacificus genome provides a unique perspective on nematode lifestyle and parasitism.</title>
        <authorList>
            <person name="Dieterich C."/>
            <person name="Clifton S.W."/>
            <person name="Schuster L.N."/>
            <person name="Chinwalla A."/>
            <person name="Delehaunty K."/>
            <person name="Dinkelacker I."/>
            <person name="Fulton L."/>
            <person name="Fulton R."/>
            <person name="Godfrey J."/>
            <person name="Minx P."/>
            <person name="Mitreva M."/>
            <person name="Roeseler W."/>
            <person name="Tian H."/>
            <person name="Witte H."/>
            <person name="Yang S.P."/>
            <person name="Wilson R.K."/>
            <person name="Sommer R.J."/>
        </authorList>
    </citation>
    <scope>NUCLEOTIDE SEQUENCE [LARGE SCALE GENOMIC DNA]</scope>
    <source>
        <strain evidence="2">PS312</strain>
    </source>
</reference>
<accession>A0A8R1YTK3</accession>
<dbReference type="EnsemblMetazoa" id="PPA36086.1">
    <property type="protein sequence ID" value="PPA36086.1"/>
    <property type="gene ID" value="WBGene00274455"/>
</dbReference>
<dbReference type="AlphaFoldDB" id="A0A2A6CXW1"/>
<proteinExistence type="predicted"/>
<dbReference type="Proteomes" id="UP000005239">
    <property type="component" value="Unassembled WGS sequence"/>
</dbReference>
<gene>
    <name evidence="1" type="primary">WBGene00274455</name>
</gene>
<keyword evidence="2" id="KW-1185">Reference proteome</keyword>